<dbReference type="OrthoDB" id="65069at2"/>
<evidence type="ECO:0000256" key="1">
    <source>
        <dbReference type="ARBA" id="ARBA00004651"/>
    </source>
</evidence>
<evidence type="ECO:0000259" key="8">
    <source>
        <dbReference type="Pfam" id="PF04239"/>
    </source>
</evidence>
<keyword evidence="3" id="KW-1003">Cell membrane</keyword>
<dbReference type="InterPro" id="IPR023090">
    <property type="entry name" value="UPF0702_alpha/beta_dom_sf"/>
</dbReference>
<evidence type="ECO:0000313" key="10">
    <source>
        <dbReference type="Proteomes" id="UP000306223"/>
    </source>
</evidence>
<sequence length="283" mass="29765">MPAPTPGPACGSSIRNPAPPAAVVPRAIPVAKGPPMDPQVIPFDLSRMFLGDHPPLFYAEILFRTLLIYVYALLMIRWIGGRGVAQLSMVEFLLVIALGSAVGDAMFYPDVPLLAAIAVITIVVGLNKILDRLIVRFDRAKRIIDGRPVALVLDGRILPGALSHRDLGVSEIKAMLRLAGIANLGELRAAYLEAGGGLSVFRRASAQPGLSLLPPDHLVNADPLPDKPLAMDGQTCCCLCGALSGAQIIATRAPCPECGGRAWLAPEWPEGAAPAPGGAKPME</sequence>
<dbReference type="Proteomes" id="UP000306223">
    <property type="component" value="Unassembled WGS sequence"/>
</dbReference>
<keyword evidence="6 7" id="KW-0472">Membrane</keyword>
<evidence type="ECO:0000256" key="4">
    <source>
        <dbReference type="ARBA" id="ARBA00022692"/>
    </source>
</evidence>
<evidence type="ECO:0000256" key="6">
    <source>
        <dbReference type="ARBA" id="ARBA00023136"/>
    </source>
</evidence>
<proteinExistence type="inferred from homology"/>
<feature type="transmembrane region" description="Helical" evidence="7">
    <location>
        <begin position="88"/>
        <end position="107"/>
    </location>
</feature>
<organism evidence="9 10">
    <name type="scientific">Paracoccus hibiscisoli</name>
    <dbReference type="NCBI Taxonomy" id="2023261"/>
    <lineage>
        <taxon>Bacteria</taxon>
        <taxon>Pseudomonadati</taxon>
        <taxon>Pseudomonadota</taxon>
        <taxon>Alphaproteobacteria</taxon>
        <taxon>Rhodobacterales</taxon>
        <taxon>Paracoccaceae</taxon>
        <taxon>Paracoccus</taxon>
    </lineage>
</organism>
<evidence type="ECO:0000313" key="9">
    <source>
        <dbReference type="EMBL" id="TJZ87701.1"/>
    </source>
</evidence>
<feature type="transmembrane region" description="Helical" evidence="7">
    <location>
        <begin position="113"/>
        <end position="130"/>
    </location>
</feature>
<dbReference type="Pfam" id="PF04239">
    <property type="entry name" value="DUF421"/>
    <property type="match status" value="1"/>
</dbReference>
<evidence type="ECO:0000256" key="5">
    <source>
        <dbReference type="ARBA" id="ARBA00022989"/>
    </source>
</evidence>
<evidence type="ECO:0000256" key="7">
    <source>
        <dbReference type="SAM" id="Phobius"/>
    </source>
</evidence>
<comment type="caution">
    <text evidence="9">The sequence shown here is derived from an EMBL/GenBank/DDBJ whole genome shotgun (WGS) entry which is preliminary data.</text>
</comment>
<dbReference type="EMBL" id="SUNH01000002">
    <property type="protein sequence ID" value="TJZ87701.1"/>
    <property type="molecule type" value="Genomic_DNA"/>
</dbReference>
<dbReference type="Gene3D" id="3.30.240.20">
    <property type="entry name" value="bsu07140 like domains"/>
    <property type="match status" value="1"/>
</dbReference>
<evidence type="ECO:0000256" key="3">
    <source>
        <dbReference type="ARBA" id="ARBA00022475"/>
    </source>
</evidence>
<dbReference type="PANTHER" id="PTHR34582:SF6">
    <property type="entry name" value="UPF0702 TRANSMEMBRANE PROTEIN YCAP"/>
    <property type="match status" value="1"/>
</dbReference>
<protein>
    <submittedName>
        <fullName evidence="9">DUF421 domain-containing protein</fullName>
    </submittedName>
</protein>
<name>A0A4U0QZ81_9RHOB</name>
<feature type="transmembrane region" description="Helical" evidence="7">
    <location>
        <begin position="56"/>
        <end position="76"/>
    </location>
</feature>
<reference evidence="9 10" key="1">
    <citation type="submission" date="2019-04" db="EMBL/GenBank/DDBJ databases">
        <authorList>
            <person name="Li J."/>
        </authorList>
    </citation>
    <scope>NUCLEOTIDE SEQUENCE [LARGE SCALE GENOMIC DNA]</scope>
    <source>
        <strain evidence="9 10">CCTCC AB2016182</strain>
    </source>
</reference>
<dbReference type="InterPro" id="IPR007353">
    <property type="entry name" value="DUF421"/>
</dbReference>
<comment type="similarity">
    <text evidence="2">Belongs to the UPF0702 family.</text>
</comment>
<accession>A0A4U0QZ81</accession>
<keyword evidence="10" id="KW-1185">Reference proteome</keyword>
<gene>
    <name evidence="9" type="ORF">FA740_00550</name>
</gene>
<keyword evidence="4 7" id="KW-0812">Transmembrane</keyword>
<comment type="subcellular location">
    <subcellularLocation>
        <location evidence="1">Cell membrane</location>
        <topology evidence="1">Multi-pass membrane protein</topology>
    </subcellularLocation>
</comment>
<evidence type="ECO:0000256" key="2">
    <source>
        <dbReference type="ARBA" id="ARBA00006448"/>
    </source>
</evidence>
<keyword evidence="5 7" id="KW-1133">Transmembrane helix</keyword>
<dbReference type="GO" id="GO:0005886">
    <property type="term" value="C:plasma membrane"/>
    <property type="evidence" value="ECO:0007669"/>
    <property type="project" value="UniProtKB-SubCell"/>
</dbReference>
<dbReference type="PANTHER" id="PTHR34582">
    <property type="entry name" value="UPF0702 TRANSMEMBRANE PROTEIN YCAP"/>
    <property type="match status" value="1"/>
</dbReference>
<feature type="domain" description="YetF C-terminal" evidence="8">
    <location>
        <begin position="136"/>
        <end position="233"/>
    </location>
</feature>
<dbReference type="AlphaFoldDB" id="A0A4U0QZ81"/>